<evidence type="ECO:0000256" key="2">
    <source>
        <dbReference type="SAM" id="Phobius"/>
    </source>
</evidence>
<accession>A0ABR0T1W2</accession>
<keyword evidence="4" id="KW-1185">Reference proteome</keyword>
<feature type="transmembrane region" description="Helical" evidence="2">
    <location>
        <begin position="101"/>
        <end position="123"/>
    </location>
</feature>
<sequence length="348" mass="39014">MSSPPSNGSSPASSPPPGPPYPPRTAGLGGVPTPSVDDPISAVILIFFVASAAFNMTILQLNKRRGHKFILSGLLFGFSMARITANVMRIVWASYPHNARIAIAAQIFINAGVILLFAVNLIFTQRVVRAYHPHIGWSRIPTYFFRFLYFSIFACFVMLITAVVYSFYTLNVSTLNRIHNVQLFAIVYLAILAFLPTPIVAICLVLPRRGPIERFGTGRMRTKLFLLVFTSLLLSFSAGFRAGVSFVRRPLDDPAWFHHKAAFYCVNYLIEIICVYSYALSRFDRRFHIPNGSSAPGHYVNGVPGSEKAPIPLKIPMRRELQALLHSNPKLGEFQFQHGFKRQMFNEK</sequence>
<dbReference type="Pfam" id="PF11309">
    <property type="entry name" value="DUF3112"/>
    <property type="match status" value="1"/>
</dbReference>
<feature type="transmembrane region" description="Helical" evidence="2">
    <location>
        <begin position="261"/>
        <end position="280"/>
    </location>
</feature>
<keyword evidence="2" id="KW-0812">Transmembrane</keyword>
<reference evidence="3 4" key="1">
    <citation type="submission" date="2024-01" db="EMBL/GenBank/DDBJ databases">
        <title>Complete genome of Cladobotryum mycophilum ATHUM6906.</title>
        <authorList>
            <person name="Christinaki A.C."/>
            <person name="Myridakis A.I."/>
            <person name="Kouvelis V.N."/>
        </authorList>
    </citation>
    <scope>NUCLEOTIDE SEQUENCE [LARGE SCALE GENOMIC DNA]</scope>
    <source>
        <strain evidence="3 4">ATHUM6906</strain>
    </source>
</reference>
<feature type="transmembrane region" description="Helical" evidence="2">
    <location>
        <begin position="143"/>
        <end position="168"/>
    </location>
</feature>
<evidence type="ECO:0000256" key="1">
    <source>
        <dbReference type="SAM" id="MobiDB-lite"/>
    </source>
</evidence>
<feature type="region of interest" description="Disordered" evidence="1">
    <location>
        <begin position="1"/>
        <end position="28"/>
    </location>
</feature>
<dbReference type="EMBL" id="JAVFKD010000001">
    <property type="protein sequence ID" value="KAK5998425.1"/>
    <property type="molecule type" value="Genomic_DNA"/>
</dbReference>
<dbReference type="PANTHER" id="PTHR35184:SF1">
    <property type="entry name" value="INTEGRAL MEMBRANE PROTEIN"/>
    <property type="match status" value="1"/>
</dbReference>
<keyword evidence="2" id="KW-1133">Transmembrane helix</keyword>
<keyword evidence="2" id="KW-0472">Membrane</keyword>
<dbReference type="PANTHER" id="PTHR35184">
    <property type="entry name" value="YALI0C10208P"/>
    <property type="match status" value="1"/>
</dbReference>
<feature type="compositionally biased region" description="Pro residues" evidence="1">
    <location>
        <begin position="13"/>
        <end position="23"/>
    </location>
</feature>
<feature type="transmembrane region" description="Helical" evidence="2">
    <location>
        <begin position="73"/>
        <end position="95"/>
    </location>
</feature>
<dbReference type="Proteomes" id="UP001338125">
    <property type="component" value="Unassembled WGS sequence"/>
</dbReference>
<evidence type="ECO:0008006" key="5">
    <source>
        <dbReference type="Google" id="ProtNLM"/>
    </source>
</evidence>
<gene>
    <name evidence="3" type="ORF">PT974_00804</name>
</gene>
<name>A0ABR0T1W2_9HYPO</name>
<evidence type="ECO:0000313" key="3">
    <source>
        <dbReference type="EMBL" id="KAK5998425.1"/>
    </source>
</evidence>
<evidence type="ECO:0000313" key="4">
    <source>
        <dbReference type="Proteomes" id="UP001338125"/>
    </source>
</evidence>
<feature type="transmembrane region" description="Helical" evidence="2">
    <location>
        <begin position="40"/>
        <end position="61"/>
    </location>
</feature>
<proteinExistence type="predicted"/>
<protein>
    <recommendedName>
        <fullName evidence="5">Family c-likeg-protein-coupled receptor protein</fullName>
    </recommendedName>
</protein>
<feature type="transmembrane region" description="Helical" evidence="2">
    <location>
        <begin position="224"/>
        <end position="241"/>
    </location>
</feature>
<dbReference type="InterPro" id="IPR021460">
    <property type="entry name" value="DUF3112"/>
</dbReference>
<comment type="caution">
    <text evidence="3">The sequence shown here is derived from an EMBL/GenBank/DDBJ whole genome shotgun (WGS) entry which is preliminary data.</text>
</comment>
<feature type="compositionally biased region" description="Low complexity" evidence="1">
    <location>
        <begin position="1"/>
        <end position="12"/>
    </location>
</feature>
<organism evidence="3 4">
    <name type="scientific">Cladobotryum mycophilum</name>
    <dbReference type="NCBI Taxonomy" id="491253"/>
    <lineage>
        <taxon>Eukaryota</taxon>
        <taxon>Fungi</taxon>
        <taxon>Dikarya</taxon>
        <taxon>Ascomycota</taxon>
        <taxon>Pezizomycotina</taxon>
        <taxon>Sordariomycetes</taxon>
        <taxon>Hypocreomycetidae</taxon>
        <taxon>Hypocreales</taxon>
        <taxon>Hypocreaceae</taxon>
        <taxon>Cladobotryum</taxon>
    </lineage>
</organism>
<feature type="transmembrane region" description="Helical" evidence="2">
    <location>
        <begin position="180"/>
        <end position="204"/>
    </location>
</feature>